<evidence type="ECO:0000313" key="4">
    <source>
        <dbReference type="EMBL" id="KAG0687330.1"/>
    </source>
</evidence>
<sequence length="292" mass="33246">MLLSMISSSKIPMKRFVNNNNIFNILLKRNLFIQTQTTPNENALKFIPNGINILPTKTTPTVEITNIKDAIHKSELALKLLSLNDKAISSILFGFDFITIVKYSNDDNIDKIDNKKLEIKPQNWNILKPQIFALLTEHLTMGQPVLSNDFFNHLKDKELNINNNNNSNSNIKDEFDEDLTPEEEVIALIKELLTTRIQPAIQEDGGDIQFIKFDYNEGIVYLKLIGACKSCSSSEITLKSGIEDMLKYYIDEVKSVKQVHDDDDKNNNKESTLNDSTKSFQKHTIDELPPAL</sequence>
<dbReference type="InterPro" id="IPR034904">
    <property type="entry name" value="FSCA_dom_sf"/>
</dbReference>
<dbReference type="Gene3D" id="3.30.300.130">
    <property type="entry name" value="Fe-S cluster assembly (FSCA)"/>
    <property type="match status" value="1"/>
</dbReference>
<evidence type="ECO:0000256" key="1">
    <source>
        <dbReference type="ARBA" id="ARBA00006420"/>
    </source>
</evidence>
<dbReference type="Proteomes" id="UP000697127">
    <property type="component" value="Unassembled WGS sequence"/>
</dbReference>
<dbReference type="Pfam" id="PF01106">
    <property type="entry name" value="NifU"/>
    <property type="match status" value="1"/>
</dbReference>
<keyword evidence="5" id="KW-1185">Reference proteome</keyword>
<dbReference type="PANTHER" id="PTHR11178">
    <property type="entry name" value="IRON-SULFUR CLUSTER SCAFFOLD PROTEIN NFU-RELATED"/>
    <property type="match status" value="1"/>
</dbReference>
<dbReference type="GO" id="GO:0005739">
    <property type="term" value="C:mitochondrion"/>
    <property type="evidence" value="ECO:0007669"/>
    <property type="project" value="TreeGrafter"/>
</dbReference>
<name>A0A9P6WHM2_9ASCO</name>
<dbReference type="GO" id="GO:0051536">
    <property type="term" value="F:iron-sulfur cluster binding"/>
    <property type="evidence" value="ECO:0007669"/>
    <property type="project" value="InterPro"/>
</dbReference>
<organism evidence="4 5">
    <name type="scientific">Pichia californica</name>
    <dbReference type="NCBI Taxonomy" id="460514"/>
    <lineage>
        <taxon>Eukaryota</taxon>
        <taxon>Fungi</taxon>
        <taxon>Dikarya</taxon>
        <taxon>Ascomycota</taxon>
        <taxon>Saccharomycotina</taxon>
        <taxon>Pichiomycetes</taxon>
        <taxon>Pichiales</taxon>
        <taxon>Pichiaceae</taxon>
        <taxon>Pichia</taxon>
    </lineage>
</organism>
<dbReference type="InterPro" id="IPR036498">
    <property type="entry name" value="Nfu/NifU_N_sf"/>
</dbReference>
<feature type="compositionally biased region" description="Basic and acidic residues" evidence="2">
    <location>
        <begin position="259"/>
        <end position="268"/>
    </location>
</feature>
<dbReference type="PIRSF" id="PIRSF036773">
    <property type="entry name" value="HIRIP5"/>
    <property type="match status" value="1"/>
</dbReference>
<dbReference type="InterPro" id="IPR001075">
    <property type="entry name" value="NIF_FeS_clus_asmbl_NifU_C"/>
</dbReference>
<dbReference type="GO" id="GO:0005506">
    <property type="term" value="F:iron ion binding"/>
    <property type="evidence" value="ECO:0007669"/>
    <property type="project" value="InterPro"/>
</dbReference>
<evidence type="ECO:0000256" key="2">
    <source>
        <dbReference type="SAM" id="MobiDB-lite"/>
    </source>
</evidence>
<feature type="region of interest" description="Disordered" evidence="2">
    <location>
        <begin position="259"/>
        <end position="292"/>
    </location>
</feature>
<dbReference type="PANTHER" id="PTHR11178:SF1">
    <property type="entry name" value="NFU1 IRON-SULFUR CLUSTER SCAFFOLD HOMOLOG, MITOCHONDRIAL"/>
    <property type="match status" value="1"/>
</dbReference>
<protein>
    <recommendedName>
        <fullName evidence="3">Scaffold protein Nfu/NifU N-terminal domain-containing protein</fullName>
    </recommendedName>
</protein>
<dbReference type="SUPFAM" id="SSF117916">
    <property type="entry name" value="Fe-S cluster assembly (FSCA) domain-like"/>
    <property type="match status" value="1"/>
</dbReference>
<dbReference type="InterPro" id="IPR035433">
    <property type="entry name" value="NFU1-like"/>
</dbReference>
<comment type="similarity">
    <text evidence="1">Belongs to the NifU family.</text>
</comment>
<dbReference type="FunFam" id="3.30.300.130:FF:000001">
    <property type="entry name" value="NFU1 iron-sulfur cluster scaffold"/>
    <property type="match status" value="1"/>
</dbReference>
<dbReference type="Gene3D" id="3.30.1370.70">
    <property type="entry name" value="Scaffold protein Nfu/NifU, N-terminal domain"/>
    <property type="match status" value="1"/>
</dbReference>
<dbReference type="InterPro" id="IPR014824">
    <property type="entry name" value="Nfu/NifU_N"/>
</dbReference>
<evidence type="ECO:0000259" key="3">
    <source>
        <dbReference type="SMART" id="SM00932"/>
    </source>
</evidence>
<dbReference type="EMBL" id="PUHW01000278">
    <property type="protein sequence ID" value="KAG0687330.1"/>
    <property type="molecule type" value="Genomic_DNA"/>
</dbReference>
<evidence type="ECO:0000313" key="5">
    <source>
        <dbReference type="Proteomes" id="UP000697127"/>
    </source>
</evidence>
<comment type="caution">
    <text evidence="4">The sequence shown here is derived from an EMBL/GenBank/DDBJ whole genome shotgun (WGS) entry which is preliminary data.</text>
</comment>
<gene>
    <name evidence="4" type="ORF">C6P40_002500</name>
</gene>
<accession>A0A9P6WHM2</accession>
<feature type="compositionally biased region" description="Polar residues" evidence="2">
    <location>
        <begin position="269"/>
        <end position="279"/>
    </location>
</feature>
<proteinExistence type="inferred from homology"/>
<feature type="domain" description="Scaffold protein Nfu/NifU N-terminal" evidence="3">
    <location>
        <begin position="33"/>
        <end position="142"/>
    </location>
</feature>
<dbReference type="Pfam" id="PF08712">
    <property type="entry name" value="Nfu_N"/>
    <property type="match status" value="1"/>
</dbReference>
<reference evidence="4" key="1">
    <citation type="submission" date="2020-11" db="EMBL/GenBank/DDBJ databases">
        <title>Kefir isolates.</title>
        <authorList>
            <person name="Marcisauskas S."/>
            <person name="Kim Y."/>
            <person name="Blasche S."/>
        </authorList>
    </citation>
    <scope>NUCLEOTIDE SEQUENCE</scope>
    <source>
        <strain evidence="4">Olga-1</strain>
    </source>
</reference>
<dbReference type="SUPFAM" id="SSF110836">
    <property type="entry name" value="Hypothetical protein SAV1430"/>
    <property type="match status" value="1"/>
</dbReference>
<dbReference type="GO" id="GO:0016226">
    <property type="term" value="P:iron-sulfur cluster assembly"/>
    <property type="evidence" value="ECO:0007669"/>
    <property type="project" value="InterPro"/>
</dbReference>
<dbReference type="AlphaFoldDB" id="A0A9P6WHM2"/>
<dbReference type="SMART" id="SM00932">
    <property type="entry name" value="Nfu_N"/>
    <property type="match status" value="1"/>
</dbReference>